<gene>
    <name evidence="4" type="ORF">K8V05_17225</name>
</gene>
<evidence type="ECO:0000313" key="4">
    <source>
        <dbReference type="EMBL" id="HJF72494.1"/>
    </source>
</evidence>
<dbReference type="AlphaFoldDB" id="A0A921H723"/>
<evidence type="ECO:0000256" key="1">
    <source>
        <dbReference type="SAM" id="Phobius"/>
    </source>
</evidence>
<evidence type="ECO:0000259" key="2">
    <source>
        <dbReference type="Pfam" id="PF04773"/>
    </source>
</evidence>
<keyword evidence="1" id="KW-1133">Transmembrane helix</keyword>
<dbReference type="Proteomes" id="UP000742098">
    <property type="component" value="Unassembled WGS sequence"/>
</dbReference>
<feature type="domain" description="Protein FecR C-terminal" evidence="3">
    <location>
        <begin position="305"/>
        <end position="372"/>
    </location>
</feature>
<feature type="transmembrane region" description="Helical" evidence="1">
    <location>
        <begin position="81"/>
        <end position="102"/>
    </location>
</feature>
<name>A0A921H723_9BACT</name>
<dbReference type="Gene3D" id="3.55.50.30">
    <property type="match status" value="1"/>
</dbReference>
<keyword evidence="1" id="KW-0472">Membrane</keyword>
<dbReference type="PIRSF" id="PIRSF018266">
    <property type="entry name" value="FecR"/>
    <property type="match status" value="1"/>
</dbReference>
<organism evidence="4 5">
    <name type="scientific">Butyricimonas virosa</name>
    <dbReference type="NCBI Taxonomy" id="544645"/>
    <lineage>
        <taxon>Bacteria</taxon>
        <taxon>Pseudomonadati</taxon>
        <taxon>Bacteroidota</taxon>
        <taxon>Bacteroidia</taxon>
        <taxon>Bacteroidales</taxon>
        <taxon>Odoribacteraceae</taxon>
        <taxon>Butyricimonas</taxon>
    </lineage>
</organism>
<comment type="caution">
    <text evidence="4">The sequence shown here is derived from an EMBL/GenBank/DDBJ whole genome shotgun (WGS) entry which is preliminary data.</text>
</comment>
<dbReference type="EMBL" id="DYVS01000329">
    <property type="protein sequence ID" value="HJF72494.1"/>
    <property type="molecule type" value="Genomic_DNA"/>
</dbReference>
<dbReference type="InterPro" id="IPR006860">
    <property type="entry name" value="FecR"/>
</dbReference>
<reference evidence="4" key="1">
    <citation type="journal article" date="2021" name="PeerJ">
        <title>Extensive microbial diversity within the chicken gut microbiome revealed by metagenomics and culture.</title>
        <authorList>
            <person name="Gilroy R."/>
            <person name="Ravi A."/>
            <person name="Getino M."/>
            <person name="Pursley I."/>
            <person name="Horton D.L."/>
            <person name="Alikhan N.F."/>
            <person name="Baker D."/>
            <person name="Gharbi K."/>
            <person name="Hall N."/>
            <person name="Watson M."/>
            <person name="Adriaenssens E.M."/>
            <person name="Foster-Nyarko E."/>
            <person name="Jarju S."/>
            <person name="Secka A."/>
            <person name="Antonio M."/>
            <person name="Oren A."/>
            <person name="Chaudhuri R.R."/>
            <person name="La Ragione R."/>
            <person name="Hildebrand F."/>
            <person name="Pallen M.J."/>
        </authorList>
    </citation>
    <scope>NUCLEOTIDE SEQUENCE</scope>
    <source>
        <strain evidence="4">6966</strain>
    </source>
</reference>
<evidence type="ECO:0000313" key="5">
    <source>
        <dbReference type="Proteomes" id="UP000742098"/>
    </source>
</evidence>
<dbReference type="FunFam" id="2.60.120.1440:FF:000001">
    <property type="entry name" value="Putative anti-sigma factor"/>
    <property type="match status" value="1"/>
</dbReference>
<reference evidence="4" key="2">
    <citation type="submission" date="2021-09" db="EMBL/GenBank/DDBJ databases">
        <authorList>
            <person name="Gilroy R."/>
        </authorList>
    </citation>
    <scope>NUCLEOTIDE SEQUENCE</scope>
    <source>
        <strain evidence="4">6966</strain>
    </source>
</reference>
<dbReference type="InterPro" id="IPR012373">
    <property type="entry name" value="Ferrdict_sens_TM"/>
</dbReference>
<sequence length="376" mass="42421">MKDYTRELKIAEIIARRELGDISVEDREFLHEWLGESEENVKLYQKLLQNPGTVKAPPEFDLDKFVNRTMQKIHRRKIRILVTRIVSVAAVLLIGVFGILLMGEDSVVENQVDAVIVAGKTKALLSLPDGQQVELRDEEGQETAWVKYAEKCESDRDSMIKHPVDVKIEVARGGEYKVRLDDGSVVWLNSESSLIYPKQFVGGKRIVKLSGEAYFEVERDEKKPFVVSVEGMEIKVLGTSFNVAAYKDEETVTTTLVSGSVEVITPHGMVQLTPGKQATVQEGNPNITITEVDLDLYSSWIKGVFKFDKMPLTAICTQLSRWYDVDFVFEGDAGNEKFTGGTWKYVPLEDFLSKIEMVTDVSFHFEGKTIVVRAKK</sequence>
<dbReference type="Pfam" id="PF16344">
    <property type="entry name" value="FecR_C"/>
    <property type="match status" value="1"/>
</dbReference>
<dbReference type="PANTHER" id="PTHR30273">
    <property type="entry name" value="PERIPLASMIC SIGNAL SENSOR AND SIGMA FACTOR ACTIVATOR FECR-RELATED"/>
    <property type="match status" value="1"/>
</dbReference>
<evidence type="ECO:0000259" key="3">
    <source>
        <dbReference type="Pfam" id="PF16344"/>
    </source>
</evidence>
<keyword evidence="1" id="KW-0812">Transmembrane</keyword>
<dbReference type="PANTHER" id="PTHR30273:SF2">
    <property type="entry name" value="PROTEIN FECR"/>
    <property type="match status" value="1"/>
</dbReference>
<dbReference type="Pfam" id="PF04773">
    <property type="entry name" value="FecR"/>
    <property type="match status" value="1"/>
</dbReference>
<protein>
    <submittedName>
        <fullName evidence="4">FecR family protein</fullName>
    </submittedName>
</protein>
<proteinExistence type="predicted"/>
<dbReference type="InterPro" id="IPR032508">
    <property type="entry name" value="FecR_C"/>
</dbReference>
<dbReference type="GO" id="GO:0016989">
    <property type="term" value="F:sigma factor antagonist activity"/>
    <property type="evidence" value="ECO:0007669"/>
    <property type="project" value="TreeGrafter"/>
</dbReference>
<dbReference type="Gene3D" id="2.60.120.1440">
    <property type="match status" value="1"/>
</dbReference>
<feature type="domain" description="FecR protein" evidence="2">
    <location>
        <begin position="167"/>
        <end position="262"/>
    </location>
</feature>
<accession>A0A921H723</accession>